<sequence>MKLRWTKGRSLSPQPFVCPSLEFPLLFSGFLAAQASADQGQLSTQAPDHHLPPDKAREGGQGRDKQ</sequence>
<evidence type="ECO:0000256" key="1">
    <source>
        <dbReference type="SAM" id="MobiDB-lite"/>
    </source>
</evidence>
<evidence type="ECO:0000313" key="3">
    <source>
        <dbReference type="Proteomes" id="UP000001075"/>
    </source>
</evidence>
<dbReference type="Proteomes" id="UP000001075">
    <property type="component" value="Unassembled WGS sequence"/>
</dbReference>
<evidence type="ECO:0000313" key="2">
    <source>
        <dbReference type="EMBL" id="EGW04959.1"/>
    </source>
</evidence>
<organism evidence="2 3">
    <name type="scientific">Cricetulus griseus</name>
    <name type="common">Chinese hamster</name>
    <name type="synonym">Cricetulus barabensis griseus</name>
    <dbReference type="NCBI Taxonomy" id="10029"/>
    <lineage>
        <taxon>Eukaryota</taxon>
        <taxon>Metazoa</taxon>
        <taxon>Chordata</taxon>
        <taxon>Craniata</taxon>
        <taxon>Vertebrata</taxon>
        <taxon>Euteleostomi</taxon>
        <taxon>Mammalia</taxon>
        <taxon>Eutheria</taxon>
        <taxon>Euarchontoglires</taxon>
        <taxon>Glires</taxon>
        <taxon>Rodentia</taxon>
        <taxon>Myomorpha</taxon>
        <taxon>Muroidea</taxon>
        <taxon>Cricetidae</taxon>
        <taxon>Cricetinae</taxon>
        <taxon>Cricetulus</taxon>
    </lineage>
</organism>
<reference evidence="3" key="1">
    <citation type="journal article" date="2011" name="Nat. Biotechnol.">
        <title>The genomic sequence of the Chinese hamster ovary (CHO)-K1 cell line.</title>
        <authorList>
            <person name="Xu X."/>
            <person name="Nagarajan H."/>
            <person name="Lewis N.E."/>
            <person name="Pan S."/>
            <person name="Cai Z."/>
            <person name="Liu X."/>
            <person name="Chen W."/>
            <person name="Xie M."/>
            <person name="Wang W."/>
            <person name="Hammond S."/>
            <person name="Andersen M.R."/>
            <person name="Neff N."/>
            <person name="Passarelli B."/>
            <person name="Koh W."/>
            <person name="Fan H.C."/>
            <person name="Wang J."/>
            <person name="Gui Y."/>
            <person name="Lee K.H."/>
            <person name="Betenbaugh M.J."/>
            <person name="Quake S.R."/>
            <person name="Famili I."/>
            <person name="Palsson B.O."/>
            <person name="Wang J."/>
        </authorList>
    </citation>
    <scope>NUCLEOTIDE SEQUENCE [LARGE SCALE GENOMIC DNA]</scope>
    <source>
        <strain evidence="3">CHO K1 cell line</strain>
    </source>
</reference>
<feature type="region of interest" description="Disordered" evidence="1">
    <location>
        <begin position="37"/>
        <end position="66"/>
    </location>
</feature>
<proteinExistence type="predicted"/>
<name>G3H016_CRIGR</name>
<feature type="compositionally biased region" description="Basic and acidic residues" evidence="1">
    <location>
        <begin position="47"/>
        <end position="66"/>
    </location>
</feature>
<dbReference type="AlphaFoldDB" id="G3H016"/>
<gene>
    <name evidence="2" type="ORF">I79_003464</name>
</gene>
<protein>
    <submittedName>
        <fullName evidence="2">Uncharacterized protein</fullName>
    </submittedName>
</protein>
<dbReference type="InParanoid" id="G3H016"/>
<feature type="compositionally biased region" description="Polar residues" evidence="1">
    <location>
        <begin position="37"/>
        <end position="46"/>
    </location>
</feature>
<dbReference type="EMBL" id="JH000086">
    <property type="protein sequence ID" value="EGW04959.1"/>
    <property type="molecule type" value="Genomic_DNA"/>
</dbReference>
<accession>G3H016</accession>